<keyword evidence="1" id="KW-1133">Transmembrane helix</keyword>
<gene>
    <name evidence="2" type="ORF">ATI02_5641</name>
</gene>
<dbReference type="RefSeq" id="WP_100847967.1">
    <property type="nucleotide sequence ID" value="NZ_PHHE01000001.1"/>
</dbReference>
<proteinExistence type="predicted"/>
<dbReference type="EMBL" id="PHHE01000001">
    <property type="protein sequence ID" value="PKA72570.1"/>
    <property type="molecule type" value="Genomic_DNA"/>
</dbReference>
<feature type="transmembrane region" description="Helical" evidence="1">
    <location>
        <begin position="42"/>
        <end position="62"/>
    </location>
</feature>
<name>A0ABX4Q6Z4_9PSED</name>
<evidence type="ECO:0000313" key="2">
    <source>
        <dbReference type="EMBL" id="PKA72570.1"/>
    </source>
</evidence>
<evidence type="ECO:0008006" key="4">
    <source>
        <dbReference type="Google" id="ProtNLM"/>
    </source>
</evidence>
<feature type="transmembrane region" description="Helical" evidence="1">
    <location>
        <begin position="5"/>
        <end position="22"/>
    </location>
</feature>
<organism evidence="2 3">
    <name type="scientific">Pseudomonas baetica</name>
    <dbReference type="NCBI Taxonomy" id="674054"/>
    <lineage>
        <taxon>Bacteria</taxon>
        <taxon>Pseudomonadati</taxon>
        <taxon>Pseudomonadota</taxon>
        <taxon>Gammaproteobacteria</taxon>
        <taxon>Pseudomonadales</taxon>
        <taxon>Pseudomonadaceae</taxon>
        <taxon>Pseudomonas</taxon>
    </lineage>
</organism>
<keyword evidence="3" id="KW-1185">Reference proteome</keyword>
<sequence length="234" mass="26474">MKQDWVIWTGCGLLFCAGAIWGGGRLDIAFFKVANIHDLFEIFSSLATVAAVFLAFSGVNAWRQQLGAQSDHALAQRVAIAALKYKEISRSAYDDALFSVTQFRYGLESVPESVLDRYIAGMEDNLKANKNSKAEFCAVLLESRALWGAGFSEKYDELLALTDDFYGCIQVFIKWARLDPNDSFIQAFQSAMQRHYDYFERQEWLIPIAEKLPKFDELTRSADAELREKLFGSS</sequence>
<accession>A0ABX4Q6Z4</accession>
<dbReference type="Proteomes" id="UP000232455">
    <property type="component" value="Unassembled WGS sequence"/>
</dbReference>
<comment type="caution">
    <text evidence="2">The sequence shown here is derived from an EMBL/GenBank/DDBJ whole genome shotgun (WGS) entry which is preliminary data.</text>
</comment>
<reference evidence="2 3" key="1">
    <citation type="submission" date="2017-11" db="EMBL/GenBank/DDBJ databases">
        <title>Genome sequencing of a diverse group of Pseudomonas species.</title>
        <authorList>
            <person name="Loper J."/>
        </authorList>
    </citation>
    <scope>NUCLEOTIDE SEQUENCE [LARGE SCALE GENOMIC DNA]</scope>
    <source>
        <strain evidence="2 3">LMG 25716</strain>
    </source>
</reference>
<keyword evidence="1" id="KW-0812">Transmembrane</keyword>
<evidence type="ECO:0000313" key="3">
    <source>
        <dbReference type="Proteomes" id="UP000232455"/>
    </source>
</evidence>
<keyword evidence="1" id="KW-0472">Membrane</keyword>
<evidence type="ECO:0000256" key="1">
    <source>
        <dbReference type="SAM" id="Phobius"/>
    </source>
</evidence>
<protein>
    <recommendedName>
        <fullName evidence="4">DUF4760 domain-containing protein</fullName>
    </recommendedName>
</protein>